<evidence type="ECO:0000313" key="5">
    <source>
        <dbReference type="EMBL" id="MVW63658.1"/>
    </source>
</evidence>
<dbReference type="Pfam" id="PF01408">
    <property type="entry name" value="GFO_IDH_MocA"/>
    <property type="match status" value="1"/>
</dbReference>
<dbReference type="InterPro" id="IPR000683">
    <property type="entry name" value="Gfo/Idh/MocA-like_OxRdtase_N"/>
</dbReference>
<dbReference type="Pfam" id="PF22725">
    <property type="entry name" value="GFO_IDH_MocA_C3"/>
    <property type="match status" value="1"/>
</dbReference>
<proteinExistence type="inferred from homology"/>
<organism evidence="5 6">
    <name type="scientific">Massilia cellulosiltytica</name>
    <dbReference type="NCBI Taxonomy" id="2683234"/>
    <lineage>
        <taxon>Bacteria</taxon>
        <taxon>Pseudomonadati</taxon>
        <taxon>Pseudomonadota</taxon>
        <taxon>Betaproteobacteria</taxon>
        <taxon>Burkholderiales</taxon>
        <taxon>Oxalobacteraceae</taxon>
        <taxon>Telluria group</taxon>
        <taxon>Massilia</taxon>
    </lineage>
</organism>
<dbReference type="InterPro" id="IPR036291">
    <property type="entry name" value="NAD(P)-bd_dom_sf"/>
</dbReference>
<name>A0A7X3G4Z6_9BURK</name>
<dbReference type="PANTHER" id="PTHR22604">
    <property type="entry name" value="OXIDOREDUCTASES"/>
    <property type="match status" value="1"/>
</dbReference>
<feature type="domain" description="Gfo/Idh/MocA-like oxidoreductase N-terminal" evidence="3">
    <location>
        <begin position="5"/>
        <end position="122"/>
    </location>
</feature>
<gene>
    <name evidence="5" type="ORF">GPY61_27395</name>
</gene>
<dbReference type="AlphaFoldDB" id="A0A7X3G4Z6"/>
<feature type="domain" description="GFO/IDH/MocA-like oxidoreductase" evidence="4">
    <location>
        <begin position="134"/>
        <end position="247"/>
    </location>
</feature>
<comment type="caution">
    <text evidence="5">The sequence shown here is derived from an EMBL/GenBank/DDBJ whole genome shotgun (WGS) entry which is preliminary data.</text>
</comment>
<evidence type="ECO:0000313" key="6">
    <source>
        <dbReference type="Proteomes" id="UP000443353"/>
    </source>
</evidence>
<dbReference type="Gene3D" id="3.30.360.10">
    <property type="entry name" value="Dihydrodipicolinate Reductase, domain 2"/>
    <property type="match status" value="1"/>
</dbReference>
<evidence type="ECO:0000259" key="4">
    <source>
        <dbReference type="Pfam" id="PF22725"/>
    </source>
</evidence>
<dbReference type="InterPro" id="IPR055170">
    <property type="entry name" value="GFO_IDH_MocA-like_dom"/>
</dbReference>
<keyword evidence="2" id="KW-0560">Oxidoreductase</keyword>
<comment type="similarity">
    <text evidence="1">Belongs to the Gfo/Idh/MocA family.</text>
</comment>
<dbReference type="GO" id="GO:0000166">
    <property type="term" value="F:nucleotide binding"/>
    <property type="evidence" value="ECO:0007669"/>
    <property type="project" value="InterPro"/>
</dbReference>
<keyword evidence="6" id="KW-1185">Reference proteome</keyword>
<sequence>MTNNVRWGILGTGRIARDFATALRDTPGATLAAVASRDPATAAGFADEFDIPLRLEGYDSLAACPDVDLVYIGTPHAMHAENALSMLAGGKGVLCEKPFALNRGQAAQVVALARSRKVFLMEAMWTRFMPALDEVKRILASGVLGEVSQASADFGFVASGGPEARLFNPALGGGALLDVGIYPLSITAYLLGAVESVRAQAELGPTGVDLQTVFTLRHAGGALSTCACSLKARTPGLLTLSGRHGQLRLDAPFHRPPTLTLMLANAPARVIPTPYLGNGYVHEAMEAQRCWNEGLIESPAMTHEQTLHLMGVLDEIRAQTGVKYPGD</sequence>
<protein>
    <submittedName>
        <fullName evidence="5">Gfo/Idh/MocA family oxidoreductase</fullName>
    </submittedName>
</protein>
<reference evidence="5 6" key="1">
    <citation type="submission" date="2019-12" db="EMBL/GenBank/DDBJ databases">
        <authorList>
            <person name="Li C."/>
            <person name="Zhao J."/>
        </authorList>
    </citation>
    <scope>NUCLEOTIDE SEQUENCE [LARGE SCALE GENOMIC DNA]</scope>
    <source>
        <strain evidence="5 6">NEAU-DD11</strain>
    </source>
</reference>
<dbReference type="SUPFAM" id="SSF55347">
    <property type="entry name" value="Glyceraldehyde-3-phosphate dehydrogenase-like, C-terminal domain"/>
    <property type="match status" value="1"/>
</dbReference>
<dbReference type="PANTHER" id="PTHR22604:SF105">
    <property type="entry name" value="TRANS-1,2-DIHYDROBENZENE-1,2-DIOL DEHYDROGENASE"/>
    <property type="match status" value="1"/>
</dbReference>
<dbReference type="Proteomes" id="UP000443353">
    <property type="component" value="Unassembled WGS sequence"/>
</dbReference>
<dbReference type="Gene3D" id="3.40.50.720">
    <property type="entry name" value="NAD(P)-binding Rossmann-like Domain"/>
    <property type="match status" value="1"/>
</dbReference>
<evidence type="ECO:0000256" key="2">
    <source>
        <dbReference type="ARBA" id="ARBA00023002"/>
    </source>
</evidence>
<evidence type="ECO:0000259" key="3">
    <source>
        <dbReference type="Pfam" id="PF01408"/>
    </source>
</evidence>
<dbReference type="EMBL" id="WSES01000009">
    <property type="protein sequence ID" value="MVW63658.1"/>
    <property type="molecule type" value="Genomic_DNA"/>
</dbReference>
<dbReference type="SUPFAM" id="SSF51735">
    <property type="entry name" value="NAD(P)-binding Rossmann-fold domains"/>
    <property type="match status" value="1"/>
</dbReference>
<evidence type="ECO:0000256" key="1">
    <source>
        <dbReference type="ARBA" id="ARBA00010928"/>
    </source>
</evidence>
<dbReference type="InterPro" id="IPR050984">
    <property type="entry name" value="Gfo/Idh/MocA_domain"/>
</dbReference>
<accession>A0A7X3G4Z6</accession>
<dbReference type="GO" id="GO:0016491">
    <property type="term" value="F:oxidoreductase activity"/>
    <property type="evidence" value="ECO:0007669"/>
    <property type="project" value="UniProtKB-KW"/>
</dbReference>
<dbReference type="RefSeq" id="WP_160410435.1">
    <property type="nucleotide sequence ID" value="NZ_WSES01000009.1"/>
</dbReference>